<evidence type="ECO:0000256" key="2">
    <source>
        <dbReference type="ARBA" id="ARBA00022829"/>
    </source>
</evidence>
<protein>
    <submittedName>
        <fullName evidence="6">ParB family chromosome partitioning protein</fullName>
    </submittedName>
</protein>
<keyword evidence="2" id="KW-0159">Chromosome partition</keyword>
<dbReference type="InterPro" id="IPR004437">
    <property type="entry name" value="ParB/RepB/Spo0J"/>
</dbReference>
<dbReference type="FunFam" id="1.10.10.2830:FF:000001">
    <property type="entry name" value="Chromosome partitioning protein ParB"/>
    <property type="match status" value="1"/>
</dbReference>
<dbReference type="Pfam" id="PF02195">
    <property type="entry name" value="ParB_N"/>
    <property type="match status" value="1"/>
</dbReference>
<dbReference type="RefSeq" id="WP_184191812.1">
    <property type="nucleotide sequence ID" value="NZ_JACHGW010000001.1"/>
</dbReference>
<dbReference type="Pfam" id="PF17762">
    <property type="entry name" value="HTH_ParB"/>
    <property type="match status" value="1"/>
</dbReference>
<reference evidence="6 7" key="1">
    <citation type="submission" date="2020-08" db="EMBL/GenBank/DDBJ databases">
        <title>Genomic Encyclopedia of Type Strains, Phase IV (KMG-IV): sequencing the most valuable type-strain genomes for metagenomic binning, comparative biology and taxonomic classification.</title>
        <authorList>
            <person name="Goeker M."/>
        </authorList>
    </citation>
    <scope>NUCLEOTIDE SEQUENCE [LARGE SCALE GENOMIC DNA]</scope>
    <source>
        <strain evidence="6 7">DSM 23562</strain>
    </source>
</reference>
<dbReference type="GO" id="GO:0007059">
    <property type="term" value="P:chromosome segregation"/>
    <property type="evidence" value="ECO:0007669"/>
    <property type="project" value="UniProtKB-KW"/>
</dbReference>
<dbReference type="InterPro" id="IPR036086">
    <property type="entry name" value="ParB/Sulfiredoxin_sf"/>
</dbReference>
<dbReference type="PANTHER" id="PTHR33375">
    <property type="entry name" value="CHROMOSOME-PARTITIONING PROTEIN PARB-RELATED"/>
    <property type="match status" value="1"/>
</dbReference>
<dbReference type="GO" id="GO:0005694">
    <property type="term" value="C:chromosome"/>
    <property type="evidence" value="ECO:0007669"/>
    <property type="project" value="TreeGrafter"/>
</dbReference>
<evidence type="ECO:0000259" key="5">
    <source>
        <dbReference type="SMART" id="SM00470"/>
    </source>
</evidence>
<dbReference type="InterPro" id="IPR050336">
    <property type="entry name" value="Chromosome_partition/occlusion"/>
</dbReference>
<feature type="domain" description="ParB-like N-terminal" evidence="5">
    <location>
        <begin position="41"/>
        <end position="131"/>
    </location>
</feature>
<dbReference type="AlphaFoldDB" id="A0A7W9SLF7"/>
<dbReference type="GO" id="GO:0045881">
    <property type="term" value="P:positive regulation of sporulation resulting in formation of a cellular spore"/>
    <property type="evidence" value="ECO:0007669"/>
    <property type="project" value="TreeGrafter"/>
</dbReference>
<dbReference type="PANTHER" id="PTHR33375:SF1">
    <property type="entry name" value="CHROMOSOME-PARTITIONING PROTEIN PARB-RELATED"/>
    <property type="match status" value="1"/>
</dbReference>
<sequence length="333" mass="35834">MSSGKRVLGRGLADLIPVGGGAANVLGVGIDGELALPVAGQEISIASLHANPNQPRTRFDEGPLEELANSIKANGILQPILVRPRIAGGYEIVAGERRYRAALRAGLVKVPVVIRELTDEDTLALALIENLIREDIGAMETARAFRRLMDDFGWTQEEMGQRVGKSRPAIANSLRLLELPPTIQVSLEKGDISEGHARALLGDRKSRQDGSFLKRQQDVYQQAVNKGLSVRDVERMMAPPPAPASGAASAASKVTPADWKALEDRLRTALGTRVRLTGTEDKGKIEVEFFSSEELEGLLVRLDPPPAPLPSAETPQKTGGSRISGLLTNRRSL</sequence>
<gene>
    <name evidence="6" type="ORF">HNQ39_000086</name>
</gene>
<keyword evidence="7" id="KW-1185">Reference proteome</keyword>
<dbReference type="NCBIfam" id="TIGR00180">
    <property type="entry name" value="parB_part"/>
    <property type="match status" value="1"/>
</dbReference>
<comment type="caution">
    <text evidence="6">The sequence shown here is derived from an EMBL/GenBank/DDBJ whole genome shotgun (WGS) entry which is preliminary data.</text>
</comment>
<dbReference type="FunFam" id="3.90.1530.30:FF:000001">
    <property type="entry name" value="Chromosome partitioning protein ParB"/>
    <property type="match status" value="1"/>
</dbReference>
<dbReference type="SUPFAM" id="SSF110849">
    <property type="entry name" value="ParB/Sulfiredoxin"/>
    <property type="match status" value="1"/>
</dbReference>
<proteinExistence type="inferred from homology"/>
<dbReference type="Proteomes" id="UP000520814">
    <property type="component" value="Unassembled WGS sequence"/>
</dbReference>
<dbReference type="InterPro" id="IPR057240">
    <property type="entry name" value="ParB_dimer_C"/>
</dbReference>
<dbReference type="EMBL" id="JACHGW010000001">
    <property type="protein sequence ID" value="MBB6048324.1"/>
    <property type="molecule type" value="Genomic_DNA"/>
</dbReference>
<dbReference type="Gene3D" id="1.10.10.2830">
    <property type="match status" value="1"/>
</dbReference>
<feature type="compositionally biased region" description="Polar residues" evidence="4">
    <location>
        <begin position="313"/>
        <end position="333"/>
    </location>
</feature>
<accession>A0A7W9SLF7</accession>
<evidence type="ECO:0000256" key="3">
    <source>
        <dbReference type="ARBA" id="ARBA00023125"/>
    </source>
</evidence>
<evidence type="ECO:0000313" key="6">
    <source>
        <dbReference type="EMBL" id="MBB6048324.1"/>
    </source>
</evidence>
<dbReference type="CDD" id="cd16393">
    <property type="entry name" value="SPO0J_N"/>
    <property type="match status" value="1"/>
</dbReference>
<evidence type="ECO:0000313" key="7">
    <source>
        <dbReference type="Proteomes" id="UP000520814"/>
    </source>
</evidence>
<feature type="region of interest" description="Disordered" evidence="4">
    <location>
        <begin position="301"/>
        <end position="333"/>
    </location>
</feature>
<dbReference type="Pfam" id="PF23552">
    <property type="entry name" value="ParB_C"/>
    <property type="match status" value="1"/>
</dbReference>
<evidence type="ECO:0000256" key="4">
    <source>
        <dbReference type="SAM" id="MobiDB-lite"/>
    </source>
</evidence>
<comment type="similarity">
    <text evidence="1">Belongs to the ParB family.</text>
</comment>
<name>A0A7W9SLF7_ARMRO</name>
<keyword evidence="3" id="KW-0238">DNA-binding</keyword>
<dbReference type="GO" id="GO:0003677">
    <property type="term" value="F:DNA binding"/>
    <property type="evidence" value="ECO:0007669"/>
    <property type="project" value="UniProtKB-KW"/>
</dbReference>
<dbReference type="SMART" id="SM00470">
    <property type="entry name" value="ParB"/>
    <property type="match status" value="1"/>
</dbReference>
<evidence type="ECO:0000256" key="1">
    <source>
        <dbReference type="ARBA" id="ARBA00006295"/>
    </source>
</evidence>
<dbReference type="InterPro" id="IPR003115">
    <property type="entry name" value="ParB_N"/>
</dbReference>
<dbReference type="Gene3D" id="3.90.1530.30">
    <property type="match status" value="1"/>
</dbReference>
<dbReference type="InterPro" id="IPR041468">
    <property type="entry name" value="HTH_ParB/Spo0J"/>
</dbReference>
<organism evidence="6 7">
    <name type="scientific">Armatimonas rosea</name>
    <dbReference type="NCBI Taxonomy" id="685828"/>
    <lineage>
        <taxon>Bacteria</taxon>
        <taxon>Bacillati</taxon>
        <taxon>Armatimonadota</taxon>
        <taxon>Armatimonadia</taxon>
        <taxon>Armatimonadales</taxon>
        <taxon>Armatimonadaceae</taxon>
        <taxon>Armatimonas</taxon>
    </lineage>
</organism>